<sequence length="38" mass="4411">MGFLIILVIIEKMEELIFFTNIKTDFVSFGVLVYSLNI</sequence>
<organism evidence="1 2">
    <name type="scientific">Thermococcus sibiricus (strain DSM 12597 / MM 739)</name>
    <dbReference type="NCBI Taxonomy" id="604354"/>
    <lineage>
        <taxon>Archaea</taxon>
        <taxon>Methanobacteriati</taxon>
        <taxon>Methanobacteriota</taxon>
        <taxon>Thermococci</taxon>
        <taxon>Thermococcales</taxon>
        <taxon>Thermococcaceae</taxon>
        <taxon>Thermococcus</taxon>
    </lineage>
</organism>
<dbReference type="Proteomes" id="UP000009079">
    <property type="component" value="Chromosome"/>
</dbReference>
<proteinExistence type="predicted"/>
<reference evidence="1 2" key="1">
    <citation type="journal article" date="2009" name="Appl. Environ. Microbiol.">
        <title>Metabolic versatility and indigenous origin of the archaeon Thermococcus sibiricus, isolated from a siberian oil reservoir, as revealed by genome analysis.</title>
        <authorList>
            <person name="Mardanov A.V."/>
            <person name="Ravin N.V."/>
            <person name="Svetlitchnyi V.A."/>
            <person name="Beletsky A.V."/>
            <person name="Miroshnichenko M.L."/>
            <person name="Bonch-Osmolovskaya E.A."/>
            <person name="Skryabin K.G."/>
        </authorList>
    </citation>
    <scope>NUCLEOTIDE SEQUENCE [LARGE SCALE GENOMIC DNA]</scope>
    <source>
        <strain evidence="2">DSM 12597 / MM 739</strain>
    </source>
</reference>
<protein>
    <submittedName>
        <fullName evidence="1">Uncharacterized protein</fullName>
    </submittedName>
</protein>
<gene>
    <name evidence="1" type="ordered locus">TSIB_1385</name>
</gene>
<dbReference type="EMBL" id="CP001463">
    <property type="protein sequence ID" value="ACS90436.1"/>
    <property type="molecule type" value="Genomic_DNA"/>
</dbReference>
<dbReference type="STRING" id="604354.TSIB_1385"/>
<evidence type="ECO:0000313" key="2">
    <source>
        <dbReference type="Proteomes" id="UP000009079"/>
    </source>
</evidence>
<dbReference type="KEGG" id="tsi:TSIB_1385"/>
<accession>C6A491</accession>
<evidence type="ECO:0000313" key="1">
    <source>
        <dbReference type="EMBL" id="ACS90436.1"/>
    </source>
</evidence>
<dbReference type="AlphaFoldDB" id="C6A491"/>
<keyword evidence="2" id="KW-1185">Reference proteome</keyword>
<dbReference type="HOGENOM" id="CLU_3323199_0_0_2"/>
<name>C6A491_THESM</name>